<evidence type="ECO:0000259" key="9">
    <source>
        <dbReference type="Pfam" id="PF13359"/>
    </source>
</evidence>
<dbReference type="InterPro" id="IPR027806">
    <property type="entry name" value="HARBI1_dom"/>
</dbReference>
<dbReference type="OrthoDB" id="2502344at2759"/>
<comment type="subcellular location">
    <subcellularLocation>
        <location evidence="2">Nucleus</location>
    </subcellularLocation>
</comment>
<keyword evidence="8" id="KW-1133">Transmembrane helix</keyword>
<dbReference type="InterPro" id="IPR045249">
    <property type="entry name" value="HARBI1-like"/>
</dbReference>
<keyword evidence="4" id="KW-0540">Nuclease</keyword>
<dbReference type="GO" id="GO:0004518">
    <property type="term" value="F:nuclease activity"/>
    <property type="evidence" value="ECO:0007669"/>
    <property type="project" value="UniProtKB-KW"/>
</dbReference>
<dbReference type="Proteomes" id="UP000765509">
    <property type="component" value="Unassembled WGS sequence"/>
</dbReference>
<evidence type="ECO:0000256" key="6">
    <source>
        <dbReference type="ARBA" id="ARBA00022801"/>
    </source>
</evidence>
<evidence type="ECO:0000256" key="8">
    <source>
        <dbReference type="SAM" id="Phobius"/>
    </source>
</evidence>
<name>A0A9Q3BRT3_9BASI</name>
<dbReference type="GO" id="GO:0046872">
    <property type="term" value="F:metal ion binding"/>
    <property type="evidence" value="ECO:0007669"/>
    <property type="project" value="UniProtKB-KW"/>
</dbReference>
<keyword evidence="8" id="KW-0812">Transmembrane</keyword>
<keyword evidence="8" id="KW-0472">Membrane</keyword>
<reference evidence="10" key="1">
    <citation type="submission" date="2021-03" db="EMBL/GenBank/DDBJ databases">
        <title>Draft genome sequence of rust myrtle Austropuccinia psidii MF-1, a brazilian biotype.</title>
        <authorList>
            <person name="Quecine M.C."/>
            <person name="Pachon D.M.R."/>
            <person name="Bonatelli M.L."/>
            <person name="Correr F.H."/>
            <person name="Franceschini L.M."/>
            <person name="Leite T.F."/>
            <person name="Margarido G.R.A."/>
            <person name="Almeida C.A."/>
            <person name="Ferrarezi J.A."/>
            <person name="Labate C.A."/>
        </authorList>
    </citation>
    <scope>NUCLEOTIDE SEQUENCE</scope>
    <source>
        <strain evidence="10">MF-1</strain>
    </source>
</reference>
<keyword evidence="5" id="KW-0479">Metal-binding</keyword>
<comment type="similarity">
    <text evidence="3">Belongs to the HARBI1 family.</text>
</comment>
<dbReference type="GO" id="GO:0016787">
    <property type="term" value="F:hydrolase activity"/>
    <property type="evidence" value="ECO:0007669"/>
    <property type="project" value="UniProtKB-KW"/>
</dbReference>
<accession>A0A9Q3BRT3</accession>
<proteinExistence type="inferred from homology"/>
<comment type="cofactor">
    <cofactor evidence="1">
        <name>a divalent metal cation</name>
        <dbReference type="ChEBI" id="CHEBI:60240"/>
    </cofactor>
</comment>
<keyword evidence="6" id="KW-0378">Hydrolase</keyword>
<keyword evidence="7" id="KW-0539">Nucleus</keyword>
<dbReference type="Pfam" id="PF13359">
    <property type="entry name" value="DDE_Tnp_4"/>
    <property type="match status" value="1"/>
</dbReference>
<comment type="caution">
    <text evidence="10">The sequence shown here is derived from an EMBL/GenBank/DDBJ whole genome shotgun (WGS) entry which is preliminary data.</text>
</comment>
<feature type="transmembrane region" description="Helical" evidence="8">
    <location>
        <begin position="45"/>
        <end position="63"/>
    </location>
</feature>
<gene>
    <name evidence="10" type="ORF">O181_009678</name>
</gene>
<evidence type="ECO:0000256" key="1">
    <source>
        <dbReference type="ARBA" id="ARBA00001968"/>
    </source>
</evidence>
<evidence type="ECO:0000256" key="2">
    <source>
        <dbReference type="ARBA" id="ARBA00004123"/>
    </source>
</evidence>
<dbReference type="GO" id="GO:0005634">
    <property type="term" value="C:nucleus"/>
    <property type="evidence" value="ECO:0007669"/>
    <property type="project" value="UniProtKB-SubCell"/>
</dbReference>
<evidence type="ECO:0000313" key="10">
    <source>
        <dbReference type="EMBL" id="MBW0469963.1"/>
    </source>
</evidence>
<dbReference type="EMBL" id="AVOT02002323">
    <property type="protein sequence ID" value="MBW0469963.1"/>
    <property type="molecule type" value="Genomic_DNA"/>
</dbReference>
<sequence>MHSATVLDESTLENYDFPHYSTTVRNNSQSFMHFKPYIYLPIPRFLAKIPFLFLLPLLWVFIASRFLSRYLVVELLGSAIYTVLSPRFELESLATQSYQCKSNFNRSHTVSVVFSAQNISTNKTQNRLKKGTIIEDKSFVIALPADDFKYGTWDLKEQRGATKSRAYLQFLISIMKTRYLERPVNGGLHQSFNLDKLFDMRDDHFKQGMRTSKEGFHFLYEKIHHHRVFSNNSTAIQLPIAHQLAVALERLGSNGNASSVGKFARNYNIGQGTVIKVSQRVIKAIISLQSIYVKWPDPNRRRQISAVMQHEGFQGCVGFIDGTNFPLYQKPAWQGEVYYDRKKLYSLNAQILCDCDKTITGFIAGWPGSCADSMVYKQMGLFKNPHEFFDKGEYLLADSAYPLNEHLLPAFKAPTANLQINTDFNYCLAKSRVRNEHAIGMLKGRWASLKQLRLQLNGPKDIKSYVQWISACVILHNMLSSIKDSWEELSDEDRVRCPAQGCHDLPSQSAQDLQAFVRDACH</sequence>
<evidence type="ECO:0000256" key="3">
    <source>
        <dbReference type="ARBA" id="ARBA00006958"/>
    </source>
</evidence>
<evidence type="ECO:0000313" key="11">
    <source>
        <dbReference type="Proteomes" id="UP000765509"/>
    </source>
</evidence>
<dbReference type="AlphaFoldDB" id="A0A9Q3BRT3"/>
<protein>
    <recommendedName>
        <fullName evidence="9">DDE Tnp4 domain-containing protein</fullName>
    </recommendedName>
</protein>
<keyword evidence="11" id="KW-1185">Reference proteome</keyword>
<organism evidence="10 11">
    <name type="scientific">Austropuccinia psidii MF-1</name>
    <dbReference type="NCBI Taxonomy" id="1389203"/>
    <lineage>
        <taxon>Eukaryota</taxon>
        <taxon>Fungi</taxon>
        <taxon>Dikarya</taxon>
        <taxon>Basidiomycota</taxon>
        <taxon>Pucciniomycotina</taxon>
        <taxon>Pucciniomycetes</taxon>
        <taxon>Pucciniales</taxon>
        <taxon>Sphaerophragmiaceae</taxon>
        <taxon>Austropuccinia</taxon>
    </lineage>
</organism>
<dbReference type="PANTHER" id="PTHR22930:SF85">
    <property type="entry name" value="GH03217P-RELATED"/>
    <property type="match status" value="1"/>
</dbReference>
<evidence type="ECO:0000256" key="4">
    <source>
        <dbReference type="ARBA" id="ARBA00022722"/>
    </source>
</evidence>
<feature type="domain" description="DDE Tnp4" evidence="9">
    <location>
        <begin position="320"/>
        <end position="477"/>
    </location>
</feature>
<evidence type="ECO:0000256" key="7">
    <source>
        <dbReference type="ARBA" id="ARBA00023242"/>
    </source>
</evidence>
<evidence type="ECO:0000256" key="5">
    <source>
        <dbReference type="ARBA" id="ARBA00022723"/>
    </source>
</evidence>
<dbReference type="PANTHER" id="PTHR22930">
    <property type="match status" value="1"/>
</dbReference>